<dbReference type="InterPro" id="IPR000551">
    <property type="entry name" value="MerR-type_HTH_dom"/>
</dbReference>
<dbReference type="EMBL" id="BAABFC010000021">
    <property type="protein sequence ID" value="GAA4502617.1"/>
    <property type="molecule type" value="Genomic_DNA"/>
</dbReference>
<evidence type="ECO:0000259" key="2">
    <source>
        <dbReference type="PROSITE" id="PS50937"/>
    </source>
</evidence>
<name>A0ABP8QH96_9GAMM</name>
<feature type="domain" description="HTH merR-type" evidence="2">
    <location>
        <begin position="1"/>
        <end position="69"/>
    </location>
</feature>
<gene>
    <name evidence="3" type="ORF">GCM10023095_27540</name>
</gene>
<proteinExistence type="predicted"/>
<evidence type="ECO:0000313" key="3">
    <source>
        <dbReference type="EMBL" id="GAA4502617.1"/>
    </source>
</evidence>
<dbReference type="SMART" id="SM00422">
    <property type="entry name" value="HTH_MERR"/>
    <property type="match status" value="1"/>
</dbReference>
<keyword evidence="1" id="KW-0238">DNA-binding</keyword>
<dbReference type="PANTHER" id="PTHR30204:SF98">
    <property type="entry name" value="HTH-TYPE TRANSCRIPTIONAL REGULATOR ADHR"/>
    <property type="match status" value="1"/>
</dbReference>
<keyword evidence="4" id="KW-1185">Reference proteome</keyword>
<sequence length="122" mass="13885">MRIQEFARRTGLSVHTLRYYEQIGLLAPVNRSPAGHRRYGERELAWVGFIQRLKATGMPLAQIQHYATLRLAGEGSLTARRQLLEGHALQLAEALAVQQAHLAALEQKIAWYRQQEKALDLE</sequence>
<reference evidence="4" key="1">
    <citation type="journal article" date="2019" name="Int. J. Syst. Evol. Microbiol.">
        <title>The Global Catalogue of Microorganisms (GCM) 10K type strain sequencing project: providing services to taxonomists for standard genome sequencing and annotation.</title>
        <authorList>
            <consortium name="The Broad Institute Genomics Platform"/>
            <consortium name="The Broad Institute Genome Sequencing Center for Infectious Disease"/>
            <person name="Wu L."/>
            <person name="Ma J."/>
        </authorList>
    </citation>
    <scope>NUCLEOTIDE SEQUENCE [LARGE SCALE GENOMIC DNA]</scope>
    <source>
        <strain evidence="4">JCM 32226</strain>
    </source>
</reference>
<dbReference type="PRINTS" id="PR00040">
    <property type="entry name" value="HTHMERR"/>
</dbReference>
<evidence type="ECO:0000256" key="1">
    <source>
        <dbReference type="ARBA" id="ARBA00023125"/>
    </source>
</evidence>
<dbReference type="Proteomes" id="UP001501321">
    <property type="component" value="Unassembled WGS sequence"/>
</dbReference>
<dbReference type="Pfam" id="PF13411">
    <property type="entry name" value="MerR_1"/>
    <property type="match status" value="1"/>
</dbReference>
<dbReference type="PROSITE" id="PS50937">
    <property type="entry name" value="HTH_MERR_2"/>
    <property type="match status" value="1"/>
</dbReference>
<comment type="caution">
    <text evidence="3">The sequence shown here is derived from an EMBL/GenBank/DDBJ whole genome shotgun (WGS) entry which is preliminary data.</text>
</comment>
<dbReference type="Gene3D" id="1.10.1660.10">
    <property type="match status" value="1"/>
</dbReference>
<dbReference type="RefSeq" id="WP_345014123.1">
    <property type="nucleotide sequence ID" value="NZ_BAABFC010000021.1"/>
</dbReference>
<dbReference type="InterPro" id="IPR009061">
    <property type="entry name" value="DNA-bd_dom_put_sf"/>
</dbReference>
<protein>
    <submittedName>
        <fullName evidence="3">MerR family transcriptional regulator</fullName>
    </submittedName>
</protein>
<dbReference type="CDD" id="cd01109">
    <property type="entry name" value="HTH_YyaN"/>
    <property type="match status" value="1"/>
</dbReference>
<dbReference type="PANTHER" id="PTHR30204">
    <property type="entry name" value="REDOX-CYCLING DRUG-SENSING TRANSCRIPTIONAL ACTIVATOR SOXR"/>
    <property type="match status" value="1"/>
</dbReference>
<organism evidence="3 4">
    <name type="scientific">Pseudaeromonas paramecii</name>
    <dbReference type="NCBI Taxonomy" id="2138166"/>
    <lineage>
        <taxon>Bacteria</taxon>
        <taxon>Pseudomonadati</taxon>
        <taxon>Pseudomonadota</taxon>
        <taxon>Gammaproteobacteria</taxon>
        <taxon>Aeromonadales</taxon>
        <taxon>Aeromonadaceae</taxon>
        <taxon>Pseudaeromonas</taxon>
    </lineage>
</organism>
<evidence type="ECO:0000313" key="4">
    <source>
        <dbReference type="Proteomes" id="UP001501321"/>
    </source>
</evidence>
<dbReference type="SUPFAM" id="SSF46955">
    <property type="entry name" value="Putative DNA-binding domain"/>
    <property type="match status" value="1"/>
</dbReference>
<accession>A0ABP8QH96</accession>
<dbReference type="InterPro" id="IPR047057">
    <property type="entry name" value="MerR_fam"/>
</dbReference>